<sequence length="96" mass="10273">MPVGDEADGEAEEGVVDVVAPFPADARAAGAVRPGDRPLHGPAEDAPARWMPVCGTNRIPHGACRSGTRGLPSTRYGFQGSRLDENRAPGRRYRRH</sequence>
<evidence type="ECO:0000313" key="2">
    <source>
        <dbReference type="EMBL" id="QEU83807.1"/>
    </source>
</evidence>
<feature type="compositionally biased region" description="Basic and acidic residues" evidence="1">
    <location>
        <begin position="34"/>
        <end position="47"/>
    </location>
</feature>
<feature type="region of interest" description="Disordered" evidence="1">
    <location>
        <begin position="65"/>
        <end position="96"/>
    </location>
</feature>
<accession>A0ABX6A9K5</accession>
<evidence type="ECO:0000256" key="1">
    <source>
        <dbReference type="SAM" id="MobiDB-lite"/>
    </source>
</evidence>
<evidence type="ECO:0000313" key="3">
    <source>
        <dbReference type="Proteomes" id="UP000327143"/>
    </source>
</evidence>
<dbReference type="EMBL" id="CP023700">
    <property type="protein sequence ID" value="QEU83807.1"/>
    <property type="molecule type" value="Genomic_DNA"/>
</dbReference>
<proteinExistence type="predicted"/>
<gene>
    <name evidence="2" type="ORF">CP969_03175</name>
</gene>
<feature type="region of interest" description="Disordered" evidence="1">
    <location>
        <begin position="27"/>
        <end position="49"/>
    </location>
</feature>
<organism evidence="2 3">
    <name type="scientific">Streptomyces viridosporus T7A</name>
    <dbReference type="NCBI Taxonomy" id="665577"/>
    <lineage>
        <taxon>Bacteria</taxon>
        <taxon>Bacillati</taxon>
        <taxon>Actinomycetota</taxon>
        <taxon>Actinomycetes</taxon>
        <taxon>Kitasatosporales</taxon>
        <taxon>Streptomycetaceae</taxon>
        <taxon>Streptomyces</taxon>
    </lineage>
</organism>
<protein>
    <submittedName>
        <fullName evidence="2">Uncharacterized protein</fullName>
    </submittedName>
</protein>
<name>A0ABX6A9K5_STRVD</name>
<dbReference type="Proteomes" id="UP000327143">
    <property type="component" value="Chromosome"/>
</dbReference>
<keyword evidence="3" id="KW-1185">Reference proteome</keyword>
<reference evidence="2 3" key="1">
    <citation type="submission" date="2017-09" db="EMBL/GenBank/DDBJ databases">
        <authorList>
            <person name="Lee N."/>
            <person name="Cho B.-K."/>
        </authorList>
    </citation>
    <scope>NUCLEOTIDE SEQUENCE [LARGE SCALE GENOMIC DNA]</scope>
    <source>
        <strain evidence="2 3">ATCC 39115</strain>
    </source>
</reference>